<gene>
    <name evidence="1" type="ORF">PCOR1329_LOCUS34853</name>
</gene>
<reference evidence="1" key="1">
    <citation type="submission" date="2023-10" db="EMBL/GenBank/DDBJ databases">
        <authorList>
            <person name="Chen Y."/>
            <person name="Shah S."/>
            <person name="Dougan E. K."/>
            <person name="Thang M."/>
            <person name="Chan C."/>
        </authorList>
    </citation>
    <scope>NUCLEOTIDE SEQUENCE [LARGE SCALE GENOMIC DNA]</scope>
</reference>
<dbReference type="EMBL" id="CAUYUJ010014268">
    <property type="protein sequence ID" value="CAK0839072.1"/>
    <property type="molecule type" value="Genomic_DNA"/>
</dbReference>
<accession>A0ABN9T287</accession>
<dbReference type="Proteomes" id="UP001189429">
    <property type="component" value="Unassembled WGS sequence"/>
</dbReference>
<evidence type="ECO:0000313" key="1">
    <source>
        <dbReference type="EMBL" id="CAK0839072.1"/>
    </source>
</evidence>
<name>A0ABN9T287_9DINO</name>
<evidence type="ECO:0000313" key="2">
    <source>
        <dbReference type="Proteomes" id="UP001189429"/>
    </source>
</evidence>
<proteinExistence type="predicted"/>
<sequence length="124" mass="12321">ELPLEPPAACGAAAAEASACWQDIHGARESGKPEATGLAPSVATAGASWAKPKHAPWASAWPESKAGPAGAPFSAKGALGAWRVDGEAAPPPFASGGLPGRHAAVHLGRGVPSCRSLPLLPPLR</sequence>
<feature type="non-terminal residue" evidence="1">
    <location>
        <position position="1"/>
    </location>
</feature>
<protein>
    <submittedName>
        <fullName evidence="1">Uncharacterized protein</fullName>
    </submittedName>
</protein>
<organism evidence="1 2">
    <name type="scientific">Prorocentrum cordatum</name>
    <dbReference type="NCBI Taxonomy" id="2364126"/>
    <lineage>
        <taxon>Eukaryota</taxon>
        <taxon>Sar</taxon>
        <taxon>Alveolata</taxon>
        <taxon>Dinophyceae</taxon>
        <taxon>Prorocentrales</taxon>
        <taxon>Prorocentraceae</taxon>
        <taxon>Prorocentrum</taxon>
    </lineage>
</organism>
<keyword evidence="2" id="KW-1185">Reference proteome</keyword>
<comment type="caution">
    <text evidence="1">The sequence shown here is derived from an EMBL/GenBank/DDBJ whole genome shotgun (WGS) entry which is preliminary data.</text>
</comment>